<dbReference type="STRING" id="2340.JV46_15740"/>
<dbReference type="Proteomes" id="UP000190962">
    <property type="component" value="Unassembled WGS sequence"/>
</dbReference>
<evidence type="ECO:0000313" key="5">
    <source>
        <dbReference type="Proteomes" id="UP000190962"/>
    </source>
</evidence>
<dbReference type="EMBL" id="MPNX01000005">
    <property type="protein sequence ID" value="OOY35375.1"/>
    <property type="molecule type" value="Genomic_DNA"/>
</dbReference>
<dbReference type="InterPro" id="IPR050137">
    <property type="entry name" value="PyrR_bifunctional"/>
</dbReference>
<evidence type="ECO:0000259" key="1">
    <source>
        <dbReference type="Pfam" id="PF00156"/>
    </source>
</evidence>
<protein>
    <submittedName>
        <fullName evidence="3">Bifunctional pyr operon transcriptional regulator/uracil phosphoribosyltransferase</fullName>
    </submittedName>
    <submittedName>
        <fullName evidence="2">Pyrimidine operon attenuation protein/uracil phosphoribosyltransferase</fullName>
        <ecNumber evidence="2">2.4.2.9</ecNumber>
    </submittedName>
</protein>
<evidence type="ECO:0000313" key="4">
    <source>
        <dbReference type="Proteomes" id="UP000030856"/>
    </source>
</evidence>
<reference evidence="3 5" key="2">
    <citation type="submission" date="2016-11" db="EMBL/GenBank/DDBJ databases">
        <title>Mixed transmission modes and dynamic genome evolution in an obligate animal-bacterial symbiosis.</title>
        <authorList>
            <person name="Russell S.L."/>
            <person name="Corbett-Detig R.B."/>
            <person name="Cavanaugh C.M."/>
        </authorList>
    </citation>
    <scope>NUCLEOTIDE SEQUENCE [LARGE SCALE GENOMIC DNA]</scope>
    <source>
        <strain evidence="3">MA-KB16</strain>
    </source>
</reference>
<comment type="caution">
    <text evidence="2">The sequence shown here is derived from an EMBL/GenBank/DDBJ whole genome shotgun (WGS) entry which is preliminary data.</text>
</comment>
<dbReference type="PANTHER" id="PTHR11608">
    <property type="entry name" value="BIFUNCTIONAL PROTEIN PYRR"/>
    <property type="match status" value="1"/>
</dbReference>
<dbReference type="Proteomes" id="UP000030856">
    <property type="component" value="Unassembled WGS sequence"/>
</dbReference>
<dbReference type="eggNOG" id="COG2065">
    <property type="taxonomic scope" value="Bacteria"/>
</dbReference>
<keyword evidence="2" id="KW-0328">Glycosyltransferase</keyword>
<dbReference type="CDD" id="cd06223">
    <property type="entry name" value="PRTases_typeI"/>
    <property type="match status" value="1"/>
</dbReference>
<gene>
    <name evidence="3" type="ORF">BOV88_05420</name>
    <name evidence="2" type="ORF">JV46_15740</name>
</gene>
<dbReference type="AlphaFoldDB" id="A0A0B0H5Q8"/>
<dbReference type="SUPFAM" id="SSF53271">
    <property type="entry name" value="PRTase-like"/>
    <property type="match status" value="1"/>
</dbReference>
<dbReference type="Gene3D" id="3.40.50.2020">
    <property type="match status" value="1"/>
</dbReference>
<dbReference type="NCBIfam" id="NF003549">
    <property type="entry name" value="PRK05205.1-5"/>
    <property type="match status" value="1"/>
</dbReference>
<keyword evidence="2" id="KW-0808">Transferase</keyword>
<dbReference type="GO" id="GO:0004845">
    <property type="term" value="F:uracil phosphoribosyltransferase activity"/>
    <property type="evidence" value="ECO:0007669"/>
    <property type="project" value="UniProtKB-EC"/>
</dbReference>
<proteinExistence type="predicted"/>
<organism evidence="2 4">
    <name type="scientific">Solemya velum gill symbiont</name>
    <dbReference type="NCBI Taxonomy" id="2340"/>
    <lineage>
        <taxon>Bacteria</taxon>
        <taxon>Pseudomonadati</taxon>
        <taxon>Pseudomonadota</taxon>
        <taxon>Gammaproteobacteria</taxon>
        <taxon>sulfur-oxidizing symbionts</taxon>
    </lineage>
</organism>
<dbReference type="Pfam" id="PF00156">
    <property type="entry name" value="Pribosyltran"/>
    <property type="match status" value="1"/>
</dbReference>
<dbReference type="RefSeq" id="WP_043115207.1">
    <property type="nucleotide sequence ID" value="NZ_JRAA01000001.1"/>
</dbReference>
<sequence length="173" mass="18979">MELQSFLSHEGILSVIDGMAQKTRALAEQRNLENFAIIGIRTGGVLVAEALHEKLGITEPLGTLDIAFYRDDFSQIGLNPEVKPSQISFDIDGRHILLVDDVIHTGRTIRAALNEIFDYGRPASVTLAALVDRDGRELPVQADIIGLEVTLTSNEQIKLTGEDDMELVIGSRQ</sequence>
<dbReference type="PATRIC" id="fig|2340.3.peg.65"/>
<accession>A0A0B0H5Q8</accession>
<dbReference type="EC" id="2.4.2.9" evidence="2"/>
<dbReference type="EMBL" id="JRAA01000001">
    <property type="protein sequence ID" value="KHF25543.1"/>
    <property type="molecule type" value="Genomic_DNA"/>
</dbReference>
<evidence type="ECO:0000313" key="2">
    <source>
        <dbReference type="EMBL" id="KHF25543.1"/>
    </source>
</evidence>
<name>A0A0B0H5Q8_SOVGS</name>
<keyword evidence="4" id="KW-1185">Reference proteome</keyword>
<dbReference type="InterPro" id="IPR029057">
    <property type="entry name" value="PRTase-like"/>
</dbReference>
<dbReference type="InterPro" id="IPR000836">
    <property type="entry name" value="PRTase_dom"/>
</dbReference>
<evidence type="ECO:0000313" key="3">
    <source>
        <dbReference type="EMBL" id="OOY35375.1"/>
    </source>
</evidence>
<dbReference type="GeneID" id="86991494"/>
<feature type="domain" description="Phosphoribosyltransferase" evidence="1">
    <location>
        <begin position="18"/>
        <end position="158"/>
    </location>
</feature>
<dbReference type="OrthoDB" id="9802227at2"/>
<reference evidence="2 4" key="1">
    <citation type="journal article" date="2014" name="BMC Genomics">
        <title>The genome of the intracellular bacterium of the coastal bivalve, Solemya velum: a blueprint for thriving in and out of symbiosis.</title>
        <authorList>
            <person name="Dmytrenko O."/>
            <person name="Russell S.L."/>
            <person name="Loo W.T."/>
            <person name="Fontanez K.M."/>
            <person name="Liao L."/>
            <person name="Roeselers G."/>
            <person name="Sharma R."/>
            <person name="Stewart F.J."/>
            <person name="Newton I.L."/>
            <person name="Woyke T."/>
            <person name="Wu D."/>
            <person name="Lang J.M."/>
            <person name="Eisen J.A."/>
            <person name="Cavanaugh C.M."/>
        </authorList>
    </citation>
    <scope>NUCLEOTIDE SEQUENCE [LARGE SCALE GENOMIC DNA]</scope>
    <source>
        <strain evidence="2 4">WH</strain>
    </source>
</reference>
<dbReference type="PANTHER" id="PTHR11608:SF0">
    <property type="entry name" value="BIFUNCTIONAL PROTEIN PYRR"/>
    <property type="match status" value="1"/>
</dbReference>
<dbReference type="NCBIfam" id="NF003545">
    <property type="entry name" value="PRK05205.1-1"/>
    <property type="match status" value="1"/>
</dbReference>